<dbReference type="EMBL" id="JH817532">
    <property type="protein sequence ID" value="EKC40593.1"/>
    <property type="molecule type" value="Genomic_DNA"/>
</dbReference>
<dbReference type="AlphaFoldDB" id="K1R4C2"/>
<evidence type="ECO:0000313" key="2">
    <source>
        <dbReference type="EMBL" id="EKC40593.1"/>
    </source>
</evidence>
<dbReference type="InterPro" id="IPR051618">
    <property type="entry name" value="Actin-binding_LIM"/>
</dbReference>
<name>K1R4C2_MAGGI</name>
<feature type="region of interest" description="Disordered" evidence="1">
    <location>
        <begin position="1"/>
        <end position="183"/>
    </location>
</feature>
<feature type="region of interest" description="Disordered" evidence="1">
    <location>
        <begin position="302"/>
        <end position="343"/>
    </location>
</feature>
<dbReference type="InParanoid" id="K1R4C2"/>
<protein>
    <submittedName>
        <fullName evidence="2">Actin-binding LIM protein 1</fullName>
    </submittedName>
</protein>
<reference evidence="2" key="1">
    <citation type="journal article" date="2012" name="Nature">
        <title>The oyster genome reveals stress adaptation and complexity of shell formation.</title>
        <authorList>
            <person name="Zhang G."/>
            <person name="Fang X."/>
            <person name="Guo X."/>
            <person name="Li L."/>
            <person name="Luo R."/>
            <person name="Xu F."/>
            <person name="Yang P."/>
            <person name="Zhang L."/>
            <person name="Wang X."/>
            <person name="Qi H."/>
            <person name="Xiong Z."/>
            <person name="Que H."/>
            <person name="Xie Y."/>
            <person name="Holland P.W."/>
            <person name="Paps J."/>
            <person name="Zhu Y."/>
            <person name="Wu F."/>
            <person name="Chen Y."/>
            <person name="Wang J."/>
            <person name="Peng C."/>
            <person name="Meng J."/>
            <person name="Yang L."/>
            <person name="Liu J."/>
            <person name="Wen B."/>
            <person name="Zhang N."/>
            <person name="Huang Z."/>
            <person name="Zhu Q."/>
            <person name="Feng Y."/>
            <person name="Mount A."/>
            <person name="Hedgecock D."/>
            <person name="Xu Z."/>
            <person name="Liu Y."/>
            <person name="Domazet-Loso T."/>
            <person name="Du Y."/>
            <person name="Sun X."/>
            <person name="Zhang S."/>
            <person name="Liu B."/>
            <person name="Cheng P."/>
            <person name="Jiang X."/>
            <person name="Li J."/>
            <person name="Fan D."/>
            <person name="Wang W."/>
            <person name="Fu W."/>
            <person name="Wang T."/>
            <person name="Wang B."/>
            <person name="Zhang J."/>
            <person name="Peng Z."/>
            <person name="Li Y."/>
            <person name="Li N."/>
            <person name="Wang J."/>
            <person name="Chen M."/>
            <person name="He Y."/>
            <person name="Tan F."/>
            <person name="Song X."/>
            <person name="Zheng Q."/>
            <person name="Huang R."/>
            <person name="Yang H."/>
            <person name="Du X."/>
            <person name="Chen L."/>
            <person name="Yang M."/>
            <person name="Gaffney P.M."/>
            <person name="Wang S."/>
            <person name="Luo L."/>
            <person name="She Z."/>
            <person name="Ming Y."/>
            <person name="Huang W."/>
            <person name="Zhang S."/>
            <person name="Huang B."/>
            <person name="Zhang Y."/>
            <person name="Qu T."/>
            <person name="Ni P."/>
            <person name="Miao G."/>
            <person name="Wang J."/>
            <person name="Wang Q."/>
            <person name="Steinberg C.E."/>
            <person name="Wang H."/>
            <person name="Li N."/>
            <person name="Qian L."/>
            <person name="Zhang G."/>
            <person name="Li Y."/>
            <person name="Yang H."/>
            <person name="Liu X."/>
            <person name="Wang J."/>
            <person name="Yin Y."/>
            <person name="Wang J."/>
        </authorList>
    </citation>
    <scope>NUCLEOTIDE SEQUENCE [LARGE SCALE GENOMIC DNA]</scope>
    <source>
        <strain evidence="2">05x7-T-G4-1.051#20</strain>
    </source>
</reference>
<gene>
    <name evidence="2" type="ORF">CGI_10015326</name>
</gene>
<feature type="compositionally biased region" description="Polar residues" evidence="1">
    <location>
        <begin position="69"/>
        <end position="81"/>
    </location>
</feature>
<dbReference type="GO" id="GO:0007010">
    <property type="term" value="P:cytoskeleton organization"/>
    <property type="evidence" value="ECO:0007669"/>
    <property type="project" value="InterPro"/>
</dbReference>
<organism evidence="2">
    <name type="scientific">Magallana gigas</name>
    <name type="common">Pacific oyster</name>
    <name type="synonym">Crassostrea gigas</name>
    <dbReference type="NCBI Taxonomy" id="29159"/>
    <lineage>
        <taxon>Eukaryota</taxon>
        <taxon>Metazoa</taxon>
        <taxon>Spiralia</taxon>
        <taxon>Lophotrochozoa</taxon>
        <taxon>Mollusca</taxon>
        <taxon>Bivalvia</taxon>
        <taxon>Autobranchia</taxon>
        <taxon>Pteriomorphia</taxon>
        <taxon>Ostreida</taxon>
        <taxon>Ostreoidea</taxon>
        <taxon>Ostreidae</taxon>
        <taxon>Magallana</taxon>
    </lineage>
</organism>
<dbReference type="PANTHER" id="PTHR24213:SF9">
    <property type="entry name" value="UNCOORDINATED 115A, ISOFORM B-RELATED"/>
    <property type="match status" value="1"/>
</dbReference>
<dbReference type="SMART" id="SM00153">
    <property type="entry name" value="VHP"/>
    <property type="match status" value="1"/>
</dbReference>
<feature type="compositionally biased region" description="Low complexity" evidence="1">
    <location>
        <begin position="88"/>
        <end position="100"/>
    </location>
</feature>
<dbReference type="InterPro" id="IPR003128">
    <property type="entry name" value="Villin_headpiece"/>
</dbReference>
<dbReference type="PANTHER" id="PTHR24213">
    <property type="entry name" value="ACTIN-BINDING LIM PROTEIN"/>
    <property type="match status" value="1"/>
</dbReference>
<accession>K1R4C2</accession>
<proteinExistence type="predicted"/>
<evidence type="ECO:0000256" key="1">
    <source>
        <dbReference type="SAM" id="MobiDB-lite"/>
    </source>
</evidence>
<dbReference type="SUPFAM" id="SSF47050">
    <property type="entry name" value="VHP, Villin headpiece domain"/>
    <property type="match status" value="1"/>
</dbReference>
<dbReference type="PROSITE" id="PS51089">
    <property type="entry name" value="HP"/>
    <property type="match status" value="1"/>
</dbReference>
<feature type="compositionally biased region" description="Acidic residues" evidence="1">
    <location>
        <begin position="330"/>
        <end position="339"/>
    </location>
</feature>
<dbReference type="GO" id="GO:0030032">
    <property type="term" value="P:lamellipodium assembly"/>
    <property type="evidence" value="ECO:0007669"/>
    <property type="project" value="TreeGrafter"/>
</dbReference>
<dbReference type="FunCoup" id="K1R4C2">
    <property type="interactions" value="197"/>
</dbReference>
<dbReference type="GO" id="GO:0015629">
    <property type="term" value="C:actin cytoskeleton"/>
    <property type="evidence" value="ECO:0007669"/>
    <property type="project" value="TreeGrafter"/>
</dbReference>
<dbReference type="HOGENOM" id="CLU_505579_0_0_1"/>
<dbReference type="InterPro" id="IPR036886">
    <property type="entry name" value="Villin_headpiece_dom_sf"/>
</dbReference>
<dbReference type="GO" id="GO:0051015">
    <property type="term" value="F:actin filament binding"/>
    <property type="evidence" value="ECO:0007669"/>
    <property type="project" value="TreeGrafter"/>
</dbReference>
<sequence>MGEFFKTVDTKTPSRLCAAVNQGISQKSSKHRDSDGEPAPSPRKSPKRTGMKSLHEETPQAASPRRSESASFMEQRSSSADSADIPKSKSLTLSSPSTKPAVDKEQKENVPQVEEEQLIPSSPVKMNGNGVSMEPLTPKRINGEMMPRAASTPNGVLCSELNINTDSDQDHTDQSDDEALTPVSQDFYLEKKSLVDYGKFYNTSYLSEGRSNYLKKVNSFPRQDHKSPHFHRPLNFSYSKDKPEFLKSKKSGMAALATGSKVVVKRTRRVSSSSELRNEEAVRMSMFPAAKPPQPNEITKIEREDWPGPPCPAAILPELLRQRRKSRGETDDEDEEMPPEDPKITKEIEELSKFKDHSGIGKIIYKELEEKRAHPIKALDPWKASRVPGADHEPRYSTRYQSPMFASPSRFLDRPRRYWDDSDISRGYRTMSTQYPVQRSSYALTPRAATLPVSGTFGGYNFQRYYDFEDLGTSRHHTARGGAIGAHTSSKCMQESFTPSSILGGQGISIISLQRSTWHTEADPPVYPYDKLKISNFDLPKDVDRNMLEIHLTQEDFSQLFKMDRDQFKRLAEWKRNDLKRKADLF</sequence>
<dbReference type="Gene3D" id="1.10.950.10">
    <property type="entry name" value="Villin headpiece domain"/>
    <property type="match status" value="1"/>
</dbReference>
<dbReference type="Pfam" id="PF02209">
    <property type="entry name" value="VHP"/>
    <property type="match status" value="1"/>
</dbReference>